<feature type="domain" description="Secretion system C-terminal sorting" evidence="2">
    <location>
        <begin position="1345"/>
        <end position="1408"/>
    </location>
</feature>
<name>A0ABU1R075_9BACT</name>
<dbReference type="Pfam" id="PF18962">
    <property type="entry name" value="Por_Secre_tail"/>
    <property type="match status" value="1"/>
</dbReference>
<feature type="chain" id="PRO_5045252708" description="Secretion system C-terminal sorting domain-containing protein" evidence="1">
    <location>
        <begin position="21"/>
        <end position="1414"/>
    </location>
</feature>
<keyword evidence="1" id="KW-0732">Signal</keyword>
<dbReference type="EMBL" id="JAVDTI010000003">
    <property type="protein sequence ID" value="MDR6806819.1"/>
    <property type="molecule type" value="Genomic_DNA"/>
</dbReference>
<evidence type="ECO:0000259" key="2">
    <source>
        <dbReference type="Pfam" id="PF18962"/>
    </source>
</evidence>
<comment type="caution">
    <text evidence="3">The sequence shown here is derived from an EMBL/GenBank/DDBJ whole genome shotgun (WGS) entry which is preliminary data.</text>
</comment>
<evidence type="ECO:0000256" key="1">
    <source>
        <dbReference type="SAM" id="SignalP"/>
    </source>
</evidence>
<evidence type="ECO:0000313" key="3">
    <source>
        <dbReference type="EMBL" id="MDR6806819.1"/>
    </source>
</evidence>
<dbReference type="RefSeq" id="WP_309986213.1">
    <property type="nucleotide sequence ID" value="NZ_JAVDTI010000003.1"/>
</dbReference>
<evidence type="ECO:0000313" key="4">
    <source>
        <dbReference type="Proteomes" id="UP001264980"/>
    </source>
</evidence>
<reference evidence="3 4" key="1">
    <citation type="submission" date="2023-07" db="EMBL/GenBank/DDBJ databases">
        <title>Sorghum-associated microbial communities from plants grown in Nebraska, USA.</title>
        <authorList>
            <person name="Schachtman D."/>
        </authorList>
    </citation>
    <scope>NUCLEOTIDE SEQUENCE [LARGE SCALE GENOMIC DNA]</scope>
    <source>
        <strain evidence="3 4">BE57</strain>
    </source>
</reference>
<sequence length="1414" mass="151661">MKHILRGLLFLVHLSLRANAQTPSVTAGNPELACLGKAQRIPVTIAGSFNTDNQFSVQVRENDKPTVLATLPAVLKGENIEVVYHDSTLSAFPMLQFRIISSSPKTESSWSYFRVHSKGTVQLASAISDTVNLGEELVLKFTAFSSTEVDVTLNDGTQLELTPYSQPNFTAYHTIGAHTTEPFSIRTATNVCGAMRTSGVVKPVANATSVRTLAADAFDVCENSQVRIAFNTMGAPLKPGNKYRVRFRSSDASPFVTVKTMEAPAELKDGWVVTRVPDGLNLTAKTNFKVIIIADEHGIVGSPGDFILTVHPKPQVSFFTPDTRIELGSETRVGVVFKGVPPFSAQLGDGTAITASYSGEVYVDKSPDKTTTYSIPSMSSGCGVTNLPAPARMTVTVGQGIALVPSANPQILCAGTRVRVRIRSNGNFSAATSYTVNAVYGPSKSYSFPATRDGDYLEFLIPELPAGTPPEQLYDGLNNMYISTQNPALKSSPSYIYLIQSKPQIVSGTSDYTFGEPGLITLNYKLYGKWPFTIEDEAGNRTVVKNDWWAPEVYLDKTKDFKIRSISNACFKTENIPATRLTLTSSAAPDLYLERIPARVCANDSLEVKILAPGKFGADNEFQIQVYADCCNFTTLKTVKAGGTYKVRIPASQNGYTYLAGIKVVSKNPFLTTETYQFGVDTPLTDFVVNPAGTSEQPAMLPNNGEWSVNFTAKGGGASSAVYSDGTTEHTLAFGEPYQAIIPITATPGVTTVYTLKSMGNSCGVQPANLSTYIKVLPYEIKVAGFDFTANRFCAGNQIRVPFGFAHGSPGNGVTFSMELSRADEVTYRVIASGEHSNVISGVLPANLAEGNYKIRIVSSDGVISNTADFLVGVLPGATISSDLPQPITIPGSGYVELDVRFTGTYPWTAVYEDNTSQTATHNIRRRIYPNQGGTFELKTVYNQCGYGAVSGSVVVKVPPRLTASADNYAACNGKTFTVNYELSGDVEAGDGYIAFEVIDPQTSRIIPLDSTKVKKGSIDLKIPSNLTGDLYQLKCTFKKGGLSTDFFIYITRPVQVTISGNTVINNGGQTALILRTDNTVPDRIFYELSDGTKGSFLGGSEHYLTVNPDKTTTYTLRSVSNSCGAGTTVGSATVEVNPPAARTVSVTSYGSASMGMCVGDSMLAYYTQTGTFTAGNIMTVQLSDTTGKNFRAIPTAGKSSPLRALLPADLSPGKRYRLRVAASDAGTAAGAYPTPLTTGEKATARFAADFVPYKEGSDPVAVVLLSGSGPWQYDLVLGSNRQTRYATAAVDSVALSQALPGQVYTLRNVFGQCGTGTVGTPSNVTVTLVTAEPRPVGSQVIVAPNPARDYLQITFETALPRSITLFDSRGTGIREKQARGRQESLDIRSLATGVYLLQIKENGRKQVFRVVKY</sequence>
<dbReference type="Proteomes" id="UP001264980">
    <property type="component" value="Unassembled WGS sequence"/>
</dbReference>
<gene>
    <name evidence="3" type="ORF">J2W84_003867</name>
</gene>
<accession>A0ABU1R075</accession>
<dbReference type="InterPro" id="IPR026444">
    <property type="entry name" value="Secre_tail"/>
</dbReference>
<keyword evidence="4" id="KW-1185">Reference proteome</keyword>
<feature type="signal peptide" evidence="1">
    <location>
        <begin position="1"/>
        <end position="20"/>
    </location>
</feature>
<organism evidence="3 4">
    <name type="scientific">Dyadobacter fermentans</name>
    <dbReference type="NCBI Taxonomy" id="94254"/>
    <lineage>
        <taxon>Bacteria</taxon>
        <taxon>Pseudomonadati</taxon>
        <taxon>Bacteroidota</taxon>
        <taxon>Cytophagia</taxon>
        <taxon>Cytophagales</taxon>
        <taxon>Spirosomataceae</taxon>
        <taxon>Dyadobacter</taxon>
    </lineage>
</organism>
<dbReference type="NCBIfam" id="TIGR04183">
    <property type="entry name" value="Por_Secre_tail"/>
    <property type="match status" value="1"/>
</dbReference>
<protein>
    <recommendedName>
        <fullName evidence="2">Secretion system C-terminal sorting domain-containing protein</fullName>
    </recommendedName>
</protein>
<proteinExistence type="predicted"/>